<reference evidence="1" key="1">
    <citation type="journal article" date="2015" name="Nature">
        <title>Complex archaea that bridge the gap between prokaryotes and eukaryotes.</title>
        <authorList>
            <person name="Spang A."/>
            <person name="Saw J.H."/>
            <person name="Jorgensen S.L."/>
            <person name="Zaremba-Niedzwiedzka K."/>
            <person name="Martijn J."/>
            <person name="Lind A.E."/>
            <person name="van Eijk R."/>
            <person name="Schleper C."/>
            <person name="Guy L."/>
            <person name="Ettema T.J."/>
        </authorList>
    </citation>
    <scope>NUCLEOTIDE SEQUENCE</scope>
</reference>
<accession>A0A0F9L3D6</accession>
<gene>
    <name evidence="1" type="ORF">LCGC14_1627400</name>
</gene>
<protein>
    <recommendedName>
        <fullName evidence="2">Major tail protein</fullName>
    </recommendedName>
</protein>
<name>A0A0F9L3D6_9ZZZZ</name>
<proteinExistence type="predicted"/>
<sequence length="257" mass="27592">MGTPDPNNLYVGAGAVYFDRFDSAGLSTGLRHLGNVETLGLTASVETIDKKSSLDGARGTLKEVVIGSEAVLEILLSEYDSHNVALALFGTEALFNQASEPTVVDEDVNGGLDLVLDRWYPVNRLNITVTDLKEGLNSLILNTDFEVNSEAGMVRIITGGAEIVVAINWSGSVAAMLTERKVDAMSVGKIEGRLRFQSAADQAAGPRLIVDVWKTTINPDGAIQLINEEFGTFTLGGKVQKDATRPVGEQFFRAVYL</sequence>
<evidence type="ECO:0008006" key="2">
    <source>
        <dbReference type="Google" id="ProtNLM"/>
    </source>
</evidence>
<dbReference type="AlphaFoldDB" id="A0A0F9L3D6"/>
<organism evidence="1">
    <name type="scientific">marine sediment metagenome</name>
    <dbReference type="NCBI Taxonomy" id="412755"/>
    <lineage>
        <taxon>unclassified sequences</taxon>
        <taxon>metagenomes</taxon>
        <taxon>ecological metagenomes</taxon>
    </lineage>
</organism>
<dbReference type="EMBL" id="LAZR01013377">
    <property type="protein sequence ID" value="KKM22240.1"/>
    <property type="molecule type" value="Genomic_DNA"/>
</dbReference>
<comment type="caution">
    <text evidence="1">The sequence shown here is derived from an EMBL/GenBank/DDBJ whole genome shotgun (WGS) entry which is preliminary data.</text>
</comment>
<evidence type="ECO:0000313" key="1">
    <source>
        <dbReference type="EMBL" id="KKM22240.1"/>
    </source>
</evidence>